<dbReference type="AlphaFoldDB" id="A0A1I7WR89"/>
<keyword evidence="1" id="KW-1185">Reference proteome</keyword>
<name>A0A1I7WR89_HETBA</name>
<protein>
    <submittedName>
        <fullName evidence="2">Transmembrane protein</fullName>
    </submittedName>
</protein>
<evidence type="ECO:0000313" key="2">
    <source>
        <dbReference type="WBParaSite" id="Hba_07690"/>
    </source>
</evidence>
<accession>A0A1I7WR89</accession>
<reference evidence="2" key="1">
    <citation type="submission" date="2016-11" db="UniProtKB">
        <authorList>
            <consortium name="WormBaseParasite"/>
        </authorList>
    </citation>
    <scope>IDENTIFICATION</scope>
</reference>
<dbReference type="Proteomes" id="UP000095283">
    <property type="component" value="Unplaced"/>
</dbReference>
<organism evidence="1 2">
    <name type="scientific">Heterorhabditis bacteriophora</name>
    <name type="common">Entomopathogenic nematode worm</name>
    <dbReference type="NCBI Taxonomy" id="37862"/>
    <lineage>
        <taxon>Eukaryota</taxon>
        <taxon>Metazoa</taxon>
        <taxon>Ecdysozoa</taxon>
        <taxon>Nematoda</taxon>
        <taxon>Chromadorea</taxon>
        <taxon>Rhabditida</taxon>
        <taxon>Rhabditina</taxon>
        <taxon>Rhabditomorpha</taxon>
        <taxon>Strongyloidea</taxon>
        <taxon>Heterorhabditidae</taxon>
        <taxon>Heterorhabditis</taxon>
    </lineage>
</organism>
<evidence type="ECO:0000313" key="1">
    <source>
        <dbReference type="Proteomes" id="UP000095283"/>
    </source>
</evidence>
<sequence length="111" mass="13536">MQVFRTYFYAAFKTLFKLLIIRLANSFRFNNILSLGGQRISEKKVSLMNNNDSILFKISYINIKQSNSIYRIDLRLQKYFYILQRNRFSLFLFYILRTLNNDKFMNLMKIF</sequence>
<proteinExistence type="predicted"/>
<dbReference type="WBParaSite" id="Hba_07690">
    <property type="protein sequence ID" value="Hba_07690"/>
    <property type="gene ID" value="Hba_07690"/>
</dbReference>